<dbReference type="Gene3D" id="3.40.50.10320">
    <property type="entry name" value="LmbE-like"/>
    <property type="match status" value="1"/>
</dbReference>
<proteinExistence type="predicted"/>
<dbReference type="GO" id="GO:0016137">
    <property type="term" value="P:glycoside metabolic process"/>
    <property type="evidence" value="ECO:0007669"/>
    <property type="project" value="UniProtKB-ARBA"/>
</dbReference>
<reference evidence="2 3" key="1">
    <citation type="submission" date="2017-11" db="EMBL/GenBank/DDBJ databases">
        <title>Streptomyces carmine sp. nov., a novel actinomycete isolated from Sophora alopecuroides in Xinjiang, China.</title>
        <authorList>
            <person name="Wang Y."/>
            <person name="Luo X."/>
            <person name="Wan C."/>
            <person name="Zhang L."/>
        </authorList>
    </citation>
    <scope>NUCLEOTIDE SEQUENCE [LARGE SCALE GENOMIC DNA]</scope>
    <source>
        <strain evidence="2 3">TRM SA0054</strain>
    </source>
</reference>
<dbReference type="InterPro" id="IPR024078">
    <property type="entry name" value="LmbE-like_dom_sf"/>
</dbReference>
<gene>
    <name evidence="2" type="ORF">CUT44_23370</name>
</gene>
<dbReference type="InterPro" id="IPR003737">
    <property type="entry name" value="GlcNAc_PI_deacetylase-related"/>
</dbReference>
<evidence type="ECO:0000313" key="2">
    <source>
        <dbReference type="EMBL" id="PJE95262.1"/>
    </source>
</evidence>
<dbReference type="Proteomes" id="UP000230407">
    <property type="component" value="Unassembled WGS sequence"/>
</dbReference>
<name>A0A2M8LTH2_9ACTN</name>
<evidence type="ECO:0000313" key="3">
    <source>
        <dbReference type="Proteomes" id="UP000230407"/>
    </source>
</evidence>
<accession>A0A2M8LTH2</accession>
<dbReference type="Pfam" id="PF02585">
    <property type="entry name" value="PIG-L"/>
    <property type="match status" value="1"/>
</dbReference>
<comment type="caution">
    <text evidence="2">The sequence shown here is derived from an EMBL/GenBank/DDBJ whole genome shotgun (WGS) entry which is preliminary data.</text>
</comment>
<evidence type="ECO:0000256" key="1">
    <source>
        <dbReference type="ARBA" id="ARBA00022833"/>
    </source>
</evidence>
<dbReference type="SUPFAM" id="SSF102588">
    <property type="entry name" value="LmbE-like"/>
    <property type="match status" value="1"/>
</dbReference>
<keyword evidence="1" id="KW-0862">Zinc</keyword>
<protein>
    <submittedName>
        <fullName evidence="2">PIG-L family deacetylase</fullName>
    </submittedName>
</protein>
<dbReference type="AlphaFoldDB" id="A0A2M8LTH2"/>
<organism evidence="2 3">
    <name type="scientific">Streptomyces carminius</name>
    <dbReference type="NCBI Taxonomy" id="2665496"/>
    <lineage>
        <taxon>Bacteria</taxon>
        <taxon>Bacillati</taxon>
        <taxon>Actinomycetota</taxon>
        <taxon>Actinomycetes</taxon>
        <taxon>Kitasatosporales</taxon>
        <taxon>Streptomycetaceae</taxon>
        <taxon>Streptomyces</taxon>
    </lineage>
</organism>
<dbReference type="EMBL" id="PGGW01000066">
    <property type="protein sequence ID" value="PJE95262.1"/>
    <property type="molecule type" value="Genomic_DNA"/>
</dbReference>
<sequence length="274" mass="28509">MAVSPHLDDAVFSAGGTLLLLVRAGWAVRVVTCFTASVADPCPFALSTQLDKGLPADADYMALRRAEDRAAQRALGALPPEHLPLAEAPHRGYDSPRRLFTAPRADDRAAAELPRLLRPHLAAADLVLAPRGIGGHVDHLVTARAVAAVAPPARTAWWRDLPYAVRAAREPGAGPLPPPAGTAEVTVGIAAALTGKTAAARCYTTQLGFQFGGTERVGTVLAAAARGEARRTGAPCTHGEALSAGHRARRLLADAVRGHGAVARTAGERAPFRP</sequence>
<keyword evidence="3" id="KW-1185">Reference proteome</keyword>